<keyword evidence="2" id="KW-1185">Reference proteome</keyword>
<dbReference type="InParanoid" id="B8C5B7"/>
<dbReference type="Gene3D" id="3.40.50.11980">
    <property type="match status" value="1"/>
</dbReference>
<dbReference type="KEGG" id="tps:THAPSDRAFT_269034"/>
<dbReference type="Proteomes" id="UP000001449">
    <property type="component" value="Chromosome 6"/>
</dbReference>
<dbReference type="PANTHER" id="PTHR13547">
    <property type="match status" value="1"/>
</dbReference>
<dbReference type="STRING" id="35128.B8C5B7"/>
<protein>
    <submittedName>
        <fullName evidence="1">Uncharacterized protein</fullName>
    </submittedName>
</protein>
<reference evidence="1 2" key="2">
    <citation type="journal article" date="2008" name="Nature">
        <title>The Phaeodactylum genome reveals the evolutionary history of diatom genomes.</title>
        <authorList>
            <person name="Bowler C."/>
            <person name="Allen A.E."/>
            <person name="Badger J.H."/>
            <person name="Grimwood J."/>
            <person name="Jabbari K."/>
            <person name="Kuo A."/>
            <person name="Maheswari U."/>
            <person name="Martens C."/>
            <person name="Maumus F."/>
            <person name="Otillar R.P."/>
            <person name="Rayko E."/>
            <person name="Salamov A."/>
            <person name="Vandepoele K."/>
            <person name="Beszteri B."/>
            <person name="Gruber A."/>
            <person name="Heijde M."/>
            <person name="Katinka M."/>
            <person name="Mock T."/>
            <person name="Valentin K."/>
            <person name="Verret F."/>
            <person name="Berges J.A."/>
            <person name="Brownlee C."/>
            <person name="Cadoret J.P."/>
            <person name="Chiovitti A."/>
            <person name="Choi C.J."/>
            <person name="Coesel S."/>
            <person name="De Martino A."/>
            <person name="Detter J.C."/>
            <person name="Durkin C."/>
            <person name="Falciatore A."/>
            <person name="Fournet J."/>
            <person name="Haruta M."/>
            <person name="Huysman M.J."/>
            <person name="Jenkins B.D."/>
            <person name="Jiroutova K."/>
            <person name="Jorgensen R.E."/>
            <person name="Joubert Y."/>
            <person name="Kaplan A."/>
            <person name="Kroger N."/>
            <person name="Kroth P.G."/>
            <person name="La Roche J."/>
            <person name="Lindquist E."/>
            <person name="Lommer M."/>
            <person name="Martin-Jezequel V."/>
            <person name="Lopez P.J."/>
            <person name="Lucas S."/>
            <person name="Mangogna M."/>
            <person name="McGinnis K."/>
            <person name="Medlin L.K."/>
            <person name="Montsant A."/>
            <person name="Oudot-Le Secq M.P."/>
            <person name="Napoli C."/>
            <person name="Obornik M."/>
            <person name="Parker M.S."/>
            <person name="Petit J.L."/>
            <person name="Porcel B.M."/>
            <person name="Poulsen N."/>
            <person name="Robison M."/>
            <person name="Rychlewski L."/>
            <person name="Rynearson T.A."/>
            <person name="Schmutz J."/>
            <person name="Shapiro H."/>
            <person name="Siaut M."/>
            <person name="Stanley M."/>
            <person name="Sussman M.R."/>
            <person name="Taylor A.R."/>
            <person name="Vardi A."/>
            <person name="von Dassow P."/>
            <person name="Vyverman W."/>
            <person name="Willis A."/>
            <person name="Wyrwicz L.S."/>
            <person name="Rokhsar D.S."/>
            <person name="Weissenbach J."/>
            <person name="Armbrust E.V."/>
            <person name="Green B.R."/>
            <person name="Van de Peer Y."/>
            <person name="Grigoriev I.V."/>
        </authorList>
    </citation>
    <scope>NUCLEOTIDE SEQUENCE [LARGE SCALE GENOMIC DNA]</scope>
    <source>
        <strain evidence="1 2">CCMP1335</strain>
    </source>
</reference>
<dbReference type="PaxDb" id="35128-Thaps269034"/>
<name>B8C5B7_THAPS</name>
<dbReference type="RefSeq" id="XP_002290983.1">
    <property type="nucleotide sequence ID" value="XM_002290947.1"/>
</dbReference>
<accession>B8C5B7</accession>
<proteinExistence type="predicted"/>
<gene>
    <name evidence="1" type="ORF">THAPSDRAFT_269034</name>
</gene>
<organism evidence="1 2">
    <name type="scientific">Thalassiosira pseudonana</name>
    <name type="common">Marine diatom</name>
    <name type="synonym">Cyclotella nana</name>
    <dbReference type="NCBI Taxonomy" id="35128"/>
    <lineage>
        <taxon>Eukaryota</taxon>
        <taxon>Sar</taxon>
        <taxon>Stramenopiles</taxon>
        <taxon>Ochrophyta</taxon>
        <taxon>Bacillariophyta</taxon>
        <taxon>Coscinodiscophyceae</taxon>
        <taxon>Thalassiosirophycidae</taxon>
        <taxon>Thalassiosirales</taxon>
        <taxon>Thalassiosiraceae</taxon>
        <taxon>Thalassiosira</taxon>
    </lineage>
</organism>
<dbReference type="EMBL" id="CM000643">
    <property type="protein sequence ID" value="EED91090.1"/>
    <property type="molecule type" value="Genomic_DNA"/>
</dbReference>
<sequence length="192" mass="22692">MVRALEKQGEHPLVVMPQKYTRQKFHLRAGMIQVLKDDELEMLESLKEKDQMYVVPPMCLDDLYWMLASTSNQTTATNGTSIDVPKNNDEGRYPGLRPMVISNDKMRDHRMELLEERAFRRWCCSHIVNYNYTEYIENHWEEREITFHAADIFSDEIQSNECPDGATAWHFPVTEWGSNERFCLKLPYDSKH</sequence>
<dbReference type="HOGENOM" id="CLU_1417799_0_0_1"/>
<reference evidence="1 2" key="1">
    <citation type="journal article" date="2004" name="Science">
        <title>The genome of the diatom Thalassiosira pseudonana: ecology, evolution, and metabolism.</title>
        <authorList>
            <person name="Armbrust E.V."/>
            <person name="Berges J.A."/>
            <person name="Bowler C."/>
            <person name="Green B.R."/>
            <person name="Martinez D."/>
            <person name="Putnam N.H."/>
            <person name="Zhou S."/>
            <person name="Allen A.E."/>
            <person name="Apt K.E."/>
            <person name="Bechner M."/>
            <person name="Brzezinski M.A."/>
            <person name="Chaal B.K."/>
            <person name="Chiovitti A."/>
            <person name="Davis A.K."/>
            <person name="Demarest M.S."/>
            <person name="Detter J.C."/>
            <person name="Glavina T."/>
            <person name="Goodstein D."/>
            <person name="Hadi M.Z."/>
            <person name="Hellsten U."/>
            <person name="Hildebrand M."/>
            <person name="Jenkins B.D."/>
            <person name="Jurka J."/>
            <person name="Kapitonov V.V."/>
            <person name="Kroger N."/>
            <person name="Lau W.W."/>
            <person name="Lane T.W."/>
            <person name="Larimer F.W."/>
            <person name="Lippmeier J.C."/>
            <person name="Lucas S."/>
            <person name="Medina M."/>
            <person name="Montsant A."/>
            <person name="Obornik M."/>
            <person name="Parker M.S."/>
            <person name="Palenik B."/>
            <person name="Pazour G.J."/>
            <person name="Richardson P.M."/>
            <person name="Rynearson T.A."/>
            <person name="Saito M.A."/>
            <person name="Schwartz D.C."/>
            <person name="Thamatrakoln K."/>
            <person name="Valentin K."/>
            <person name="Vardi A."/>
            <person name="Wilkerson F.P."/>
            <person name="Rokhsar D.S."/>
        </authorList>
    </citation>
    <scope>NUCLEOTIDE SEQUENCE [LARGE SCALE GENOMIC DNA]</scope>
    <source>
        <strain evidence="1 2">CCMP1335</strain>
    </source>
</reference>
<evidence type="ECO:0000313" key="2">
    <source>
        <dbReference type="Proteomes" id="UP000001449"/>
    </source>
</evidence>
<dbReference type="PANTHER" id="PTHR13547:SF1">
    <property type="entry name" value="MITOCHONDRIAL RIBONUCLEASE P CATALYTIC SUBUNIT"/>
    <property type="match status" value="1"/>
</dbReference>
<dbReference type="OMA" id="DGATAWH"/>
<dbReference type="AlphaFoldDB" id="B8C5B7"/>
<dbReference type="GeneID" id="7451170"/>
<evidence type="ECO:0000313" key="1">
    <source>
        <dbReference type="EMBL" id="EED91090.1"/>
    </source>
</evidence>